<accession>A0A0B6ZHJ8</accession>
<feature type="compositionally biased region" description="Basic and acidic residues" evidence="1">
    <location>
        <begin position="360"/>
        <end position="371"/>
    </location>
</feature>
<feature type="compositionally biased region" description="Low complexity" evidence="1">
    <location>
        <begin position="415"/>
        <end position="426"/>
    </location>
</feature>
<protein>
    <recommendedName>
        <fullName evidence="4">Reelin domain-containing protein</fullName>
    </recommendedName>
</protein>
<sequence length="548" mass="60787">MRRQPMANMLVFCIIIAAILASGHSLPAFGQVCLKSLTSSTNPRGVNRLDRSSSTPLFQLEINSSSVHNSSSGISGDEYMVYRVDISAGNGDFPFSDAKIAIASKGPCGTGSLTFDTHHFFDARQADATCPRLLLTNRKLPMVNLPSLTWRPPSCGCVVFRAVIISLDNVHYSDNQDVDNGALTQTICVHQKATREMYLNTLCHVQDRYSAAEIISRASFLQRHQIEARWMDRHGLEMGLELRRSDNKFCCSKSTLEDKLTCFDDSRRRRVDRFCADGYPDIPLTSFRLDHMRAREKKCCFLLGEHRYTCFAENSDLVHVPAVTLLDYSQDETDPVNDLAEFASVKDSDVVKSIGTITFGEKDTKDNKTNENNENNSEASKEEVDETKEEQSLDAQKATKVTLKTEDVKTSLEASKSSPSGRVSPSLQQQDLMEGTRINSKKTSDVEDPSVSSSERRKKGSQIRESETTSSAERNERKRTSNKDYTSDGRSVSGSKSGKGWPSYEKQNSITGSNPRLHGYDKTHTTGTGSSGERKVVSSAERKVVSSA</sequence>
<feature type="compositionally biased region" description="Low complexity" evidence="1">
    <location>
        <begin position="488"/>
        <end position="503"/>
    </location>
</feature>
<dbReference type="EMBL" id="HACG01020982">
    <property type="protein sequence ID" value="CEK67847.1"/>
    <property type="molecule type" value="Transcribed_RNA"/>
</dbReference>
<keyword evidence="2" id="KW-0732">Signal</keyword>
<reference evidence="3" key="1">
    <citation type="submission" date="2014-12" db="EMBL/GenBank/DDBJ databases">
        <title>Insight into the proteome of Arion vulgaris.</title>
        <authorList>
            <person name="Aradska J."/>
            <person name="Bulat T."/>
            <person name="Smidak R."/>
            <person name="Sarate P."/>
            <person name="Gangsoo J."/>
            <person name="Sialana F."/>
            <person name="Bilban M."/>
            <person name="Lubec G."/>
        </authorList>
    </citation>
    <scope>NUCLEOTIDE SEQUENCE</scope>
    <source>
        <tissue evidence="3">Skin</tissue>
    </source>
</reference>
<evidence type="ECO:0000256" key="2">
    <source>
        <dbReference type="SAM" id="SignalP"/>
    </source>
</evidence>
<proteinExistence type="predicted"/>
<feature type="chain" id="PRO_5002110786" description="Reelin domain-containing protein" evidence="2">
    <location>
        <begin position="22"/>
        <end position="548"/>
    </location>
</feature>
<evidence type="ECO:0000256" key="1">
    <source>
        <dbReference type="SAM" id="MobiDB-lite"/>
    </source>
</evidence>
<feature type="compositionally biased region" description="Basic and acidic residues" evidence="1">
    <location>
        <begin position="532"/>
        <end position="548"/>
    </location>
</feature>
<feature type="compositionally biased region" description="Basic and acidic residues" evidence="1">
    <location>
        <begin position="462"/>
        <end position="487"/>
    </location>
</feature>
<feature type="region of interest" description="Disordered" evidence="1">
    <location>
        <begin position="360"/>
        <end position="548"/>
    </location>
</feature>
<organism evidence="3">
    <name type="scientific">Arion vulgaris</name>
    <dbReference type="NCBI Taxonomy" id="1028688"/>
    <lineage>
        <taxon>Eukaryota</taxon>
        <taxon>Metazoa</taxon>
        <taxon>Spiralia</taxon>
        <taxon>Lophotrochozoa</taxon>
        <taxon>Mollusca</taxon>
        <taxon>Gastropoda</taxon>
        <taxon>Heterobranchia</taxon>
        <taxon>Euthyneura</taxon>
        <taxon>Panpulmonata</taxon>
        <taxon>Eupulmonata</taxon>
        <taxon>Stylommatophora</taxon>
        <taxon>Helicina</taxon>
        <taxon>Arionoidea</taxon>
        <taxon>Arionidae</taxon>
        <taxon>Arion</taxon>
    </lineage>
</organism>
<feature type="non-terminal residue" evidence="3">
    <location>
        <position position="548"/>
    </location>
</feature>
<evidence type="ECO:0008006" key="4">
    <source>
        <dbReference type="Google" id="ProtNLM"/>
    </source>
</evidence>
<feature type="compositionally biased region" description="Polar residues" evidence="1">
    <location>
        <begin position="505"/>
        <end position="514"/>
    </location>
</feature>
<gene>
    <name evidence="3" type="primary">ORF64141</name>
</gene>
<feature type="signal peptide" evidence="2">
    <location>
        <begin position="1"/>
        <end position="21"/>
    </location>
</feature>
<name>A0A0B6ZHJ8_9EUPU</name>
<dbReference type="AlphaFoldDB" id="A0A0B6ZHJ8"/>
<evidence type="ECO:0000313" key="3">
    <source>
        <dbReference type="EMBL" id="CEK67847.1"/>
    </source>
</evidence>